<proteinExistence type="predicted"/>
<protein>
    <submittedName>
        <fullName evidence="1">Uncharacterized protein</fullName>
    </submittedName>
</protein>
<dbReference type="AlphaFoldDB" id="A0A9Q8WE51"/>
<organism evidence="1 2">
    <name type="scientific">Colletotrichum lupini</name>
    <dbReference type="NCBI Taxonomy" id="145971"/>
    <lineage>
        <taxon>Eukaryota</taxon>
        <taxon>Fungi</taxon>
        <taxon>Dikarya</taxon>
        <taxon>Ascomycota</taxon>
        <taxon>Pezizomycotina</taxon>
        <taxon>Sordariomycetes</taxon>
        <taxon>Hypocreomycetidae</taxon>
        <taxon>Glomerellales</taxon>
        <taxon>Glomerellaceae</taxon>
        <taxon>Colletotrichum</taxon>
        <taxon>Colletotrichum acutatum species complex</taxon>
    </lineage>
</organism>
<evidence type="ECO:0000313" key="2">
    <source>
        <dbReference type="Proteomes" id="UP000830671"/>
    </source>
</evidence>
<name>A0A9Q8WE51_9PEZI</name>
<dbReference type="GeneID" id="73338839"/>
<accession>A0A9Q8WE51</accession>
<dbReference type="EMBL" id="CP019475">
    <property type="protein sequence ID" value="UQC79340.1"/>
    <property type="molecule type" value="Genomic_DNA"/>
</dbReference>
<keyword evidence="2" id="KW-1185">Reference proteome</keyword>
<gene>
    <name evidence="1" type="ORF">CLUP02_04819</name>
</gene>
<dbReference type="KEGG" id="clup:CLUP02_04819"/>
<dbReference type="RefSeq" id="XP_049140972.1">
    <property type="nucleotide sequence ID" value="XM_049283829.1"/>
</dbReference>
<evidence type="ECO:0000313" key="1">
    <source>
        <dbReference type="EMBL" id="UQC79340.1"/>
    </source>
</evidence>
<dbReference type="Proteomes" id="UP000830671">
    <property type="component" value="Chromosome 3"/>
</dbReference>
<reference evidence="1" key="1">
    <citation type="journal article" date="2021" name="Mol. Plant Microbe Interact.">
        <title>Complete Genome Sequence of the Plant-Pathogenic Fungus Colletotrichum lupini.</title>
        <authorList>
            <person name="Baroncelli R."/>
            <person name="Pensec F."/>
            <person name="Da Lio D."/>
            <person name="Boufleur T."/>
            <person name="Vicente I."/>
            <person name="Sarrocco S."/>
            <person name="Picot A."/>
            <person name="Baraldi E."/>
            <person name="Sukno S."/>
            <person name="Thon M."/>
            <person name="Le Floch G."/>
        </authorList>
    </citation>
    <scope>NUCLEOTIDE SEQUENCE</scope>
    <source>
        <strain evidence="1">IMI 504893</strain>
    </source>
</reference>
<sequence>MWNAIIARKGAGNKIADSIVSIKLRCFVKGSRRVWDPRSGGVPVAPAILEMWSPVVIRGAVSAGPKQGPRHWFADSVGQEQIRYQSGHPISCTSEEGLLIILAKSQPLHSRWFGWFKQLLACWDSDCPSHGTSKGDVGDLEGQGRAPRVHAAQRLDVHTATATATKGRGKCQYQSLGRHLDGPLSLAASRNAGTCRTLHDAIRPADDPLSACFLFYSDSVTLLHLHLSFLCCVQTSRHQFHSSEKRPRPTHPSSDPRF</sequence>